<dbReference type="Gramene" id="GBG79435">
    <property type="protein sequence ID" value="GBG79435"/>
    <property type="gene ID" value="CBR_g29582"/>
</dbReference>
<gene>
    <name evidence="1" type="ORF">CBR_g29582</name>
</gene>
<dbReference type="EMBL" id="BFEA01000319">
    <property type="protein sequence ID" value="GBG79435.1"/>
    <property type="molecule type" value="Genomic_DNA"/>
</dbReference>
<comment type="caution">
    <text evidence="1">The sequence shown here is derived from an EMBL/GenBank/DDBJ whole genome shotgun (WGS) entry which is preliminary data.</text>
</comment>
<dbReference type="AlphaFoldDB" id="A0A388LAT6"/>
<evidence type="ECO:0000313" key="1">
    <source>
        <dbReference type="EMBL" id="GBG79435.1"/>
    </source>
</evidence>
<protein>
    <submittedName>
        <fullName evidence="1">Uncharacterized protein</fullName>
    </submittedName>
</protein>
<proteinExistence type="predicted"/>
<organism evidence="1 2">
    <name type="scientific">Chara braunii</name>
    <name type="common">Braun's stonewort</name>
    <dbReference type="NCBI Taxonomy" id="69332"/>
    <lineage>
        <taxon>Eukaryota</taxon>
        <taxon>Viridiplantae</taxon>
        <taxon>Streptophyta</taxon>
        <taxon>Charophyceae</taxon>
        <taxon>Charales</taxon>
        <taxon>Characeae</taxon>
        <taxon>Chara</taxon>
    </lineage>
</organism>
<accession>A0A388LAT6</accession>
<reference evidence="1 2" key="1">
    <citation type="journal article" date="2018" name="Cell">
        <title>The Chara Genome: Secondary Complexity and Implications for Plant Terrestrialization.</title>
        <authorList>
            <person name="Nishiyama T."/>
            <person name="Sakayama H."/>
            <person name="Vries J.D."/>
            <person name="Buschmann H."/>
            <person name="Saint-Marcoux D."/>
            <person name="Ullrich K.K."/>
            <person name="Haas F.B."/>
            <person name="Vanderstraeten L."/>
            <person name="Becker D."/>
            <person name="Lang D."/>
            <person name="Vosolsobe S."/>
            <person name="Rombauts S."/>
            <person name="Wilhelmsson P.K.I."/>
            <person name="Janitza P."/>
            <person name="Kern R."/>
            <person name="Heyl A."/>
            <person name="Rumpler F."/>
            <person name="Villalobos L.I.A.C."/>
            <person name="Clay J.M."/>
            <person name="Skokan R."/>
            <person name="Toyoda A."/>
            <person name="Suzuki Y."/>
            <person name="Kagoshima H."/>
            <person name="Schijlen E."/>
            <person name="Tajeshwar N."/>
            <person name="Catarino B."/>
            <person name="Hetherington A.J."/>
            <person name="Saltykova A."/>
            <person name="Bonnot C."/>
            <person name="Breuninger H."/>
            <person name="Symeonidi A."/>
            <person name="Radhakrishnan G.V."/>
            <person name="Van Nieuwerburgh F."/>
            <person name="Deforce D."/>
            <person name="Chang C."/>
            <person name="Karol K.G."/>
            <person name="Hedrich R."/>
            <person name="Ulvskov P."/>
            <person name="Glockner G."/>
            <person name="Delwiche C.F."/>
            <person name="Petrasek J."/>
            <person name="Van de Peer Y."/>
            <person name="Friml J."/>
            <person name="Beilby M."/>
            <person name="Dolan L."/>
            <person name="Kohara Y."/>
            <person name="Sugano S."/>
            <person name="Fujiyama A."/>
            <person name="Delaux P.-M."/>
            <person name="Quint M."/>
            <person name="TheiBen G."/>
            <person name="Hagemann M."/>
            <person name="Harholt J."/>
            <person name="Dunand C."/>
            <person name="Zachgo S."/>
            <person name="Langdale J."/>
            <person name="Maumus F."/>
            <person name="Straeten D.V.D."/>
            <person name="Gould S.B."/>
            <person name="Rensing S.A."/>
        </authorList>
    </citation>
    <scope>NUCLEOTIDE SEQUENCE [LARGE SCALE GENOMIC DNA]</scope>
    <source>
        <strain evidence="1 2">S276</strain>
    </source>
</reference>
<sequence length="288" mass="33241">MPCRDLGTALATVELCWRMAQWLASPTYSDGPEMPIDVKGGVSVVMPEEGTWTDLEPAYQTVMLAESDAFLWIETMWTKVTLTRITPCLFDLEFRGTVEARGWIYLSKERETAMVVELTLGKLPYKLFREVKREVVWAACQRVEMTMKSIDVRVELGDRENVRKPYRALRCVMPPFMVDAVFGTRSRLVRICRAMAGLGLHQGARQDFFRLSVEMGPFEGNWARELAEILNHLSTNGLFVPSKVHWRIVYKNVAVGEIFLEGVRDLWPEENEDDSEEEDEMEIEEWDF</sequence>
<keyword evidence="2" id="KW-1185">Reference proteome</keyword>
<name>A0A388LAT6_CHABU</name>
<dbReference type="Proteomes" id="UP000265515">
    <property type="component" value="Unassembled WGS sequence"/>
</dbReference>
<evidence type="ECO:0000313" key="2">
    <source>
        <dbReference type="Proteomes" id="UP000265515"/>
    </source>
</evidence>